<evidence type="ECO:0000313" key="10">
    <source>
        <dbReference type="Proteomes" id="UP000247612"/>
    </source>
</evidence>
<evidence type="ECO:0000256" key="5">
    <source>
        <dbReference type="PIRNR" id="PIRNR038994"/>
    </source>
</evidence>
<dbReference type="PIRSF" id="PIRSF038994">
    <property type="entry name" value="NagA"/>
    <property type="match status" value="1"/>
</dbReference>
<dbReference type="GO" id="GO:0006046">
    <property type="term" value="P:N-acetylglucosamine catabolic process"/>
    <property type="evidence" value="ECO:0007669"/>
    <property type="project" value="TreeGrafter"/>
</dbReference>
<feature type="active site" description="Proton donor/acceptor" evidence="6">
    <location>
        <position position="264"/>
    </location>
</feature>
<dbReference type="AlphaFoldDB" id="A0A318KQL3"/>
<evidence type="ECO:0000256" key="1">
    <source>
        <dbReference type="ARBA" id="ARBA00010716"/>
    </source>
</evidence>
<proteinExistence type="inferred from homology"/>
<evidence type="ECO:0000256" key="6">
    <source>
        <dbReference type="PIRSR" id="PIRSR038994-1"/>
    </source>
</evidence>
<comment type="similarity">
    <text evidence="1 5">Belongs to the metallo-dependent hydrolases superfamily. NagA family.</text>
</comment>
<name>A0A318KQL3_9FIRM</name>
<feature type="domain" description="Amidohydrolase-related" evidence="8">
    <location>
        <begin position="46"/>
        <end position="362"/>
    </location>
</feature>
<dbReference type="InterPro" id="IPR011059">
    <property type="entry name" value="Metal-dep_hydrolase_composite"/>
</dbReference>
<accession>A0A318KQL3</accession>
<evidence type="ECO:0000256" key="4">
    <source>
        <dbReference type="ARBA" id="ARBA00023277"/>
    </source>
</evidence>
<keyword evidence="2 7" id="KW-0479">Metal-binding</keyword>
<dbReference type="InterPro" id="IPR003764">
    <property type="entry name" value="GlcNAc_6-P_deAcase"/>
</dbReference>
<keyword evidence="3 5" id="KW-0378">Hydrolase</keyword>
<dbReference type="RefSeq" id="WP_022937556.1">
    <property type="nucleotide sequence ID" value="NZ_CABKRQ010000003.1"/>
</dbReference>
<evidence type="ECO:0000259" key="8">
    <source>
        <dbReference type="Pfam" id="PF01979"/>
    </source>
</evidence>
<comment type="cofactor">
    <cofactor evidence="7">
        <name>a divalent metal cation</name>
        <dbReference type="ChEBI" id="CHEBI:60240"/>
    </cofactor>
    <text evidence="7">Binds 1 divalent metal cation per subunit.</text>
</comment>
<dbReference type="InterPro" id="IPR006680">
    <property type="entry name" value="Amidohydro-rel"/>
</dbReference>
<keyword evidence="10" id="KW-1185">Reference proteome</keyword>
<sequence length="400" mass="43835">MIYKSDQIYTEDGCFSGYMKVENGKIYDFLIDAGTDEVIDYTGYRIIPGIFDTHNHGTMGYTIMGDVKNKEAHVRGYLKGLASQGVTAVLATADLPFFTTLAQMASLELDGAKIIGIHSEGPFLNRVGEKGIDTGHPEITDELLEKMVDEAGGILKLVALAPELPHADEAIAYFKGKGIRVAFAHSNCNYEEAVTAFRKGITVTTHTANVMSGIHHRRMGGLGACILDAYVNNELICDFMHVSKEMIDLILRCKTPDKIMLVSDNTPLSGAPVGRYMLTVNEDNRMAVNIDEKGYCLSDTGRLCGSTKPVLTGIGNLVEQLQVPMETAIQMASLNPARVYGIGDHKGSLAIGKDADFVVINNNYEACYTYSEGRMIYNSEKDTDLFNQAYLNEIAFCEDK</sequence>
<dbReference type="InterPro" id="IPR032466">
    <property type="entry name" value="Metal_Hydrolase"/>
</dbReference>
<dbReference type="GO" id="GO:0046872">
    <property type="term" value="F:metal ion binding"/>
    <property type="evidence" value="ECO:0007669"/>
    <property type="project" value="UniProtKB-KW"/>
</dbReference>
<evidence type="ECO:0000256" key="2">
    <source>
        <dbReference type="ARBA" id="ARBA00022723"/>
    </source>
</evidence>
<dbReference type="EMBL" id="QJKH01000006">
    <property type="protein sequence ID" value="PXX79068.1"/>
    <property type="molecule type" value="Genomic_DNA"/>
</dbReference>
<dbReference type="SUPFAM" id="SSF51556">
    <property type="entry name" value="Metallo-dependent hydrolases"/>
    <property type="match status" value="1"/>
</dbReference>
<reference evidence="9 10" key="1">
    <citation type="submission" date="2018-05" db="EMBL/GenBank/DDBJ databases">
        <title>Genomic Encyclopedia of Type Strains, Phase IV (KMG-IV): sequencing the most valuable type-strain genomes for metagenomic binning, comparative biology and taxonomic classification.</title>
        <authorList>
            <person name="Goeker M."/>
        </authorList>
    </citation>
    <scope>NUCLEOTIDE SEQUENCE [LARGE SCALE GENOMIC DNA]</scope>
    <source>
        <strain evidence="9 10">JC118</strain>
    </source>
</reference>
<gene>
    <name evidence="9" type="ORF">DES51_106187</name>
</gene>
<evidence type="ECO:0000313" key="9">
    <source>
        <dbReference type="EMBL" id="PXX79068.1"/>
    </source>
</evidence>
<dbReference type="Gene3D" id="3.20.20.140">
    <property type="entry name" value="Metal-dependent hydrolases"/>
    <property type="match status" value="1"/>
</dbReference>
<dbReference type="PANTHER" id="PTHR11113">
    <property type="entry name" value="N-ACETYLGLUCOSAMINE-6-PHOSPHATE DEACETYLASE"/>
    <property type="match status" value="1"/>
</dbReference>
<organism evidence="9 10">
    <name type="scientific">Dielma fastidiosa</name>
    <dbReference type="NCBI Taxonomy" id="1034346"/>
    <lineage>
        <taxon>Bacteria</taxon>
        <taxon>Bacillati</taxon>
        <taxon>Bacillota</taxon>
        <taxon>Erysipelotrichia</taxon>
        <taxon>Erysipelotrichales</taxon>
        <taxon>Erysipelotrichaceae</taxon>
        <taxon>Dielma</taxon>
    </lineage>
</organism>
<dbReference type="STRING" id="1034346.GCA_000313565_01241"/>
<dbReference type="GO" id="GO:0008448">
    <property type="term" value="F:N-acetylglucosamine-6-phosphate deacetylase activity"/>
    <property type="evidence" value="ECO:0007669"/>
    <property type="project" value="InterPro"/>
</dbReference>
<comment type="caution">
    <text evidence="9">The sequence shown here is derived from an EMBL/GenBank/DDBJ whole genome shotgun (WGS) entry which is preliminary data.</text>
</comment>
<feature type="binding site" evidence="7">
    <location>
        <position position="120"/>
    </location>
    <ligand>
        <name>Zn(2+)</name>
        <dbReference type="ChEBI" id="CHEBI:29105"/>
    </ligand>
</feature>
<keyword evidence="4 5" id="KW-0119">Carbohydrate metabolism</keyword>
<protein>
    <submittedName>
        <fullName evidence="9">N-acetylglucosamine-6-phosphate deacetylase</fullName>
    </submittedName>
</protein>
<dbReference type="Gene3D" id="2.30.40.10">
    <property type="entry name" value="Urease, subunit C, domain 1"/>
    <property type="match status" value="1"/>
</dbReference>
<dbReference type="Proteomes" id="UP000247612">
    <property type="component" value="Unassembled WGS sequence"/>
</dbReference>
<feature type="binding site" evidence="7">
    <location>
        <position position="206"/>
    </location>
    <ligand>
        <name>Zn(2+)</name>
        <dbReference type="ChEBI" id="CHEBI:29105"/>
    </ligand>
</feature>
<dbReference type="PANTHER" id="PTHR11113:SF14">
    <property type="entry name" value="N-ACETYLGLUCOSAMINE-6-PHOSPHATE DEACETYLASE"/>
    <property type="match status" value="1"/>
</dbReference>
<dbReference type="OrthoDB" id="9776488at2"/>
<dbReference type="SUPFAM" id="SSF51338">
    <property type="entry name" value="Composite domain of metallo-dependent hydrolases"/>
    <property type="match status" value="1"/>
</dbReference>
<feature type="binding site" evidence="7">
    <location>
        <position position="185"/>
    </location>
    <ligand>
        <name>Zn(2+)</name>
        <dbReference type="ChEBI" id="CHEBI:29105"/>
    </ligand>
</feature>
<evidence type="ECO:0000256" key="7">
    <source>
        <dbReference type="PIRSR" id="PIRSR038994-3"/>
    </source>
</evidence>
<evidence type="ECO:0000256" key="3">
    <source>
        <dbReference type="ARBA" id="ARBA00022801"/>
    </source>
</evidence>
<dbReference type="Pfam" id="PF01979">
    <property type="entry name" value="Amidohydro_1"/>
    <property type="match status" value="1"/>
</dbReference>